<dbReference type="PANTHER" id="PTHR14549">
    <property type="entry name" value="TRANSMEMBRANE PROTEIN 223"/>
    <property type="match status" value="1"/>
</dbReference>
<protein>
    <submittedName>
        <fullName evidence="1">Uncharacterized protein</fullName>
    </submittedName>
</protein>
<dbReference type="Proteomes" id="UP001497623">
    <property type="component" value="Unassembled WGS sequence"/>
</dbReference>
<gene>
    <name evidence="1" type="ORF">MNOR_LOCUS36114</name>
</gene>
<dbReference type="EMBL" id="CAXKWB010063729">
    <property type="protein sequence ID" value="CAL4186963.1"/>
    <property type="molecule type" value="Genomic_DNA"/>
</dbReference>
<sequence>MNAICISRLPARTYSSIRLTSQIYSSIKQNIFKTPVLHIQPVRQCTQVFKHRIIRPAEESLLNVTKDTLLYKNENSKYLKIMNIFAFSQFFFWSYLSSVAFTEIKSVEVSEEMKKNKDLPWWRKMDMGQYRYGMTVGCFVLGITSDSIEWQYKVKHVLESEVLIRAEILFNMQIIFTTIGNRWLRSSSRAISVATKERKTTCRTILPKEAVRQYREYIKLRCQFNDVTACACASSFGHQWR</sequence>
<comment type="caution">
    <text evidence="1">The sequence shown here is derived from an EMBL/GenBank/DDBJ whole genome shotgun (WGS) entry which is preliminary data.</text>
</comment>
<accession>A0AAV2SD52</accession>
<dbReference type="GO" id="GO:0005739">
    <property type="term" value="C:mitochondrion"/>
    <property type="evidence" value="ECO:0007669"/>
    <property type="project" value="TreeGrafter"/>
</dbReference>
<dbReference type="InterPro" id="IPR026100">
    <property type="entry name" value="Tmem223"/>
</dbReference>
<evidence type="ECO:0000313" key="2">
    <source>
        <dbReference type="Proteomes" id="UP001497623"/>
    </source>
</evidence>
<dbReference type="PANTHER" id="PTHR14549:SF2">
    <property type="entry name" value="TRANSMEMBRANE PROTEIN 223"/>
    <property type="match status" value="1"/>
</dbReference>
<dbReference type="AlphaFoldDB" id="A0AAV2SD52"/>
<evidence type="ECO:0000313" key="1">
    <source>
        <dbReference type="EMBL" id="CAL4186963.1"/>
    </source>
</evidence>
<dbReference type="Pfam" id="PF06979">
    <property type="entry name" value="TMEM70"/>
    <property type="match status" value="1"/>
</dbReference>
<name>A0AAV2SD52_MEGNR</name>
<reference evidence="1 2" key="1">
    <citation type="submission" date="2024-05" db="EMBL/GenBank/DDBJ databases">
        <authorList>
            <person name="Wallberg A."/>
        </authorList>
    </citation>
    <scope>NUCLEOTIDE SEQUENCE [LARGE SCALE GENOMIC DNA]</scope>
</reference>
<organism evidence="1 2">
    <name type="scientific">Meganyctiphanes norvegica</name>
    <name type="common">Northern krill</name>
    <name type="synonym">Thysanopoda norvegica</name>
    <dbReference type="NCBI Taxonomy" id="48144"/>
    <lineage>
        <taxon>Eukaryota</taxon>
        <taxon>Metazoa</taxon>
        <taxon>Ecdysozoa</taxon>
        <taxon>Arthropoda</taxon>
        <taxon>Crustacea</taxon>
        <taxon>Multicrustacea</taxon>
        <taxon>Malacostraca</taxon>
        <taxon>Eumalacostraca</taxon>
        <taxon>Eucarida</taxon>
        <taxon>Euphausiacea</taxon>
        <taxon>Euphausiidae</taxon>
        <taxon>Meganyctiphanes</taxon>
    </lineage>
</organism>
<feature type="non-terminal residue" evidence="1">
    <location>
        <position position="241"/>
    </location>
</feature>
<dbReference type="GO" id="GO:0007399">
    <property type="term" value="P:nervous system development"/>
    <property type="evidence" value="ECO:0007669"/>
    <property type="project" value="TreeGrafter"/>
</dbReference>
<proteinExistence type="predicted"/>
<dbReference type="InterPro" id="IPR045325">
    <property type="entry name" value="TMEM70/TMEM186/TMEM223"/>
</dbReference>
<keyword evidence="2" id="KW-1185">Reference proteome</keyword>